<feature type="transmembrane region" description="Helical" evidence="7">
    <location>
        <begin position="404"/>
        <end position="430"/>
    </location>
</feature>
<dbReference type="GO" id="GO:0005886">
    <property type="term" value="C:plasma membrane"/>
    <property type="evidence" value="ECO:0007669"/>
    <property type="project" value="UniProtKB-SubCell"/>
</dbReference>
<evidence type="ECO:0000259" key="8">
    <source>
        <dbReference type="Pfam" id="PF06808"/>
    </source>
</evidence>
<dbReference type="PANTHER" id="PTHR33362">
    <property type="entry name" value="SIALIC ACID TRAP TRANSPORTER PERMEASE PROTEIN SIAT-RELATED"/>
    <property type="match status" value="1"/>
</dbReference>
<feature type="transmembrane region" description="Helical" evidence="7">
    <location>
        <begin position="450"/>
        <end position="471"/>
    </location>
</feature>
<reference evidence="9" key="1">
    <citation type="submission" date="2020-12" db="EMBL/GenBank/DDBJ databases">
        <title>Prauserella sp. ASG 168, a novel actinomycete isolated from cave rock.</title>
        <authorList>
            <person name="Suriyachadkun C."/>
        </authorList>
    </citation>
    <scope>NUCLEOTIDE SEQUENCE</scope>
    <source>
        <strain evidence="9">ASG 168</strain>
    </source>
</reference>
<dbReference type="InterPro" id="IPR010656">
    <property type="entry name" value="DctM"/>
</dbReference>
<comment type="subcellular location">
    <subcellularLocation>
        <location evidence="1">Cell inner membrane</location>
        <topology evidence="1">Multi-pass membrane protein</topology>
    </subcellularLocation>
</comment>
<organism evidence="9 10">
    <name type="scientific">Prauserella cavernicola</name>
    <dbReference type="NCBI Taxonomy" id="2800127"/>
    <lineage>
        <taxon>Bacteria</taxon>
        <taxon>Bacillati</taxon>
        <taxon>Actinomycetota</taxon>
        <taxon>Actinomycetes</taxon>
        <taxon>Pseudonocardiales</taxon>
        <taxon>Pseudonocardiaceae</taxon>
        <taxon>Prauserella</taxon>
    </lineage>
</organism>
<keyword evidence="4 7" id="KW-0812">Transmembrane</keyword>
<evidence type="ECO:0000256" key="7">
    <source>
        <dbReference type="SAM" id="Phobius"/>
    </source>
</evidence>
<keyword evidence="6 7" id="KW-0472">Membrane</keyword>
<evidence type="ECO:0000256" key="3">
    <source>
        <dbReference type="ARBA" id="ARBA00022519"/>
    </source>
</evidence>
<keyword evidence="2" id="KW-1003">Cell membrane</keyword>
<feature type="transmembrane region" description="Helical" evidence="7">
    <location>
        <begin position="362"/>
        <end position="392"/>
    </location>
</feature>
<evidence type="ECO:0000313" key="9">
    <source>
        <dbReference type="EMBL" id="MBK1788011.1"/>
    </source>
</evidence>
<comment type="caution">
    <text evidence="9">The sequence shown here is derived from an EMBL/GenBank/DDBJ whole genome shotgun (WGS) entry which is preliminary data.</text>
</comment>
<dbReference type="RefSeq" id="WP_200323306.1">
    <property type="nucleotide sequence ID" value="NZ_JAENJH010000008.1"/>
</dbReference>
<dbReference type="Pfam" id="PF06808">
    <property type="entry name" value="DctM"/>
    <property type="match status" value="1"/>
</dbReference>
<sequence length="475" mass="48490">MIDLSPTTWLAIFVAGLGILVLLRIPVAVALLVVSSVGAVLLYGFSPGIEMTVVSMVSGLATFTLTAIPMFILMGELLFRSGVAFSAIGAAERGLARLPGRLAFLSVGMGAVLGVLSGSVMASTAMLAGTLVPEMERRGYSRRLAVGSVLGSGGLAVVLPPSTIVIVWGATAGVPVGPLLIAGIIPGILMALGYAVVVGAWSVFFGGAERPAVLGTRTAHAAKERRKHAGSGALGAGTSTATEAPAVIPKGPAGASDDQRGSLLNLVALVGMIAGVLALILFGIATPTEAAAVAVGLTAVILVVQRRLTREVVVAALKHTLLATGMVFLIIAAATIYGRVMAGSGTVTAFVDGITGITGNPTVLLVIMLAIVIILGLFLESIAIVLLTIPLFMPIVHIAGFDPIWFGILMIIAIQIGTVTPPFGMSLFVMRQYAPKSMPMSEIYKAAVPFVLSDLAVISLLAFTPAIVTSLPSLV</sequence>
<dbReference type="InterPro" id="IPR004681">
    <property type="entry name" value="TRAP_DctM"/>
</dbReference>
<dbReference type="Proteomes" id="UP000635245">
    <property type="component" value="Unassembled WGS sequence"/>
</dbReference>
<evidence type="ECO:0000256" key="5">
    <source>
        <dbReference type="ARBA" id="ARBA00022989"/>
    </source>
</evidence>
<keyword evidence="5 7" id="KW-1133">Transmembrane helix</keyword>
<protein>
    <submittedName>
        <fullName evidence="9">TRAP transporter large permease subunit</fullName>
    </submittedName>
</protein>
<dbReference type="EMBL" id="JAENJH010000008">
    <property type="protein sequence ID" value="MBK1788011.1"/>
    <property type="molecule type" value="Genomic_DNA"/>
</dbReference>
<feature type="transmembrane region" description="Helical" evidence="7">
    <location>
        <begin position="290"/>
        <end position="308"/>
    </location>
</feature>
<gene>
    <name evidence="9" type="ORF">JHE00_27080</name>
</gene>
<feature type="transmembrane region" description="Helical" evidence="7">
    <location>
        <begin position="102"/>
        <end position="132"/>
    </location>
</feature>
<dbReference type="GO" id="GO:0022857">
    <property type="term" value="F:transmembrane transporter activity"/>
    <property type="evidence" value="ECO:0007669"/>
    <property type="project" value="TreeGrafter"/>
</dbReference>
<feature type="transmembrane region" description="Helical" evidence="7">
    <location>
        <begin position="320"/>
        <end position="342"/>
    </location>
</feature>
<evidence type="ECO:0000256" key="2">
    <source>
        <dbReference type="ARBA" id="ARBA00022475"/>
    </source>
</evidence>
<evidence type="ECO:0000256" key="6">
    <source>
        <dbReference type="ARBA" id="ARBA00023136"/>
    </source>
</evidence>
<keyword evidence="10" id="KW-1185">Reference proteome</keyword>
<evidence type="ECO:0000313" key="10">
    <source>
        <dbReference type="Proteomes" id="UP000635245"/>
    </source>
</evidence>
<accession>A0A934QX09</accession>
<dbReference type="PANTHER" id="PTHR33362:SF5">
    <property type="entry name" value="C4-DICARBOXYLATE TRAP TRANSPORTER LARGE PERMEASE PROTEIN DCTM"/>
    <property type="match status" value="1"/>
</dbReference>
<feature type="transmembrane region" description="Helical" evidence="7">
    <location>
        <begin position="52"/>
        <end position="72"/>
    </location>
</feature>
<dbReference type="AlphaFoldDB" id="A0A934QX09"/>
<evidence type="ECO:0000256" key="4">
    <source>
        <dbReference type="ARBA" id="ARBA00022692"/>
    </source>
</evidence>
<feature type="transmembrane region" description="Helical" evidence="7">
    <location>
        <begin position="12"/>
        <end position="45"/>
    </location>
</feature>
<evidence type="ECO:0000256" key="1">
    <source>
        <dbReference type="ARBA" id="ARBA00004429"/>
    </source>
</evidence>
<feature type="transmembrane region" description="Helical" evidence="7">
    <location>
        <begin position="144"/>
        <end position="168"/>
    </location>
</feature>
<feature type="transmembrane region" description="Helical" evidence="7">
    <location>
        <begin position="180"/>
        <end position="204"/>
    </location>
</feature>
<keyword evidence="3" id="KW-0997">Cell inner membrane</keyword>
<feature type="transmembrane region" description="Helical" evidence="7">
    <location>
        <begin position="263"/>
        <end position="284"/>
    </location>
</feature>
<proteinExistence type="predicted"/>
<name>A0A934QX09_9PSEU</name>
<feature type="domain" description="TRAP C4-dicarboxylate transport system permease DctM subunit" evidence="8">
    <location>
        <begin position="17"/>
        <end position="467"/>
    </location>
</feature>
<dbReference type="PIRSF" id="PIRSF006066">
    <property type="entry name" value="HI0050"/>
    <property type="match status" value="1"/>
</dbReference>